<dbReference type="InterPro" id="IPR036397">
    <property type="entry name" value="RNaseH_sf"/>
</dbReference>
<dbReference type="InterPro" id="IPR022892">
    <property type="entry name" value="RNaseHI"/>
</dbReference>
<comment type="catalytic activity">
    <reaction evidence="1 10">
        <text>Endonucleolytic cleavage to 5'-phosphomonoester.</text>
        <dbReference type="EC" id="3.1.26.4"/>
    </reaction>
</comment>
<dbReference type="Proteomes" id="UP000037943">
    <property type="component" value="Unassembled WGS sequence"/>
</dbReference>
<evidence type="ECO:0000256" key="2">
    <source>
        <dbReference type="ARBA" id="ARBA00005300"/>
    </source>
</evidence>
<evidence type="ECO:0000256" key="5">
    <source>
        <dbReference type="ARBA" id="ARBA00022722"/>
    </source>
</evidence>
<dbReference type="Pfam" id="PF00075">
    <property type="entry name" value="RNase_H"/>
    <property type="match status" value="2"/>
</dbReference>
<dbReference type="CDD" id="cd09278">
    <property type="entry name" value="RNase_HI_prokaryote_like"/>
    <property type="match status" value="2"/>
</dbReference>
<keyword evidence="9 10" id="KW-0460">Magnesium</keyword>
<keyword evidence="5 10" id="KW-0540">Nuclease</keyword>
<dbReference type="PANTHER" id="PTHR10642:SF26">
    <property type="entry name" value="RIBONUCLEASE H1"/>
    <property type="match status" value="1"/>
</dbReference>
<feature type="binding site" evidence="10">
    <location>
        <position position="188"/>
    </location>
    <ligand>
        <name>Mg(2+)</name>
        <dbReference type="ChEBI" id="CHEBI:18420"/>
        <label>1</label>
    </ligand>
</feature>
<comment type="caution">
    <text evidence="12">The sequence shown here is derived from an EMBL/GenBank/DDBJ whole genome shotgun (WGS) entry which is preliminary data.</text>
</comment>
<keyword evidence="8 10" id="KW-0378">Hydrolase</keyword>
<keyword evidence="10" id="KW-0963">Cytoplasm</keyword>
<evidence type="ECO:0000313" key="13">
    <source>
        <dbReference type="Proteomes" id="UP000037943"/>
    </source>
</evidence>
<evidence type="ECO:0000256" key="4">
    <source>
        <dbReference type="ARBA" id="ARBA00012180"/>
    </source>
</evidence>
<organism evidence="12 13">
    <name type="scientific">Pseudomonas amygdali pv. lachrymans</name>
    <name type="common">Pseudomonas syringae pv. lachrymans</name>
    <dbReference type="NCBI Taxonomy" id="53707"/>
    <lineage>
        <taxon>Bacteria</taxon>
        <taxon>Pseudomonadati</taxon>
        <taxon>Pseudomonadota</taxon>
        <taxon>Gammaproteobacteria</taxon>
        <taxon>Pseudomonadales</taxon>
        <taxon>Pseudomonadaceae</taxon>
        <taxon>Pseudomonas</taxon>
        <taxon>Pseudomonas amygdali</taxon>
    </lineage>
</organism>
<name>A0ABR5KSY7_PSEAV</name>
<evidence type="ECO:0000256" key="6">
    <source>
        <dbReference type="ARBA" id="ARBA00022723"/>
    </source>
</evidence>
<dbReference type="SUPFAM" id="SSF53098">
    <property type="entry name" value="Ribonuclease H-like"/>
    <property type="match status" value="2"/>
</dbReference>
<feature type="binding site" evidence="10">
    <location>
        <position position="70"/>
    </location>
    <ligand>
        <name>Mg(2+)</name>
        <dbReference type="ChEBI" id="CHEBI:18420"/>
        <label>1</label>
    </ligand>
</feature>
<dbReference type="EMBL" id="LGLK01000057">
    <property type="protein sequence ID" value="KPC17504.1"/>
    <property type="molecule type" value="Genomic_DNA"/>
</dbReference>
<dbReference type="EC" id="3.1.26.4" evidence="4 10"/>
<evidence type="ECO:0000256" key="1">
    <source>
        <dbReference type="ARBA" id="ARBA00000077"/>
    </source>
</evidence>
<reference evidence="12 13" key="2">
    <citation type="submission" date="2015-10" db="EMBL/GenBank/DDBJ databases">
        <title>Comparative genomics and high-throughput reverse genetic screens identify a new phytobacterial MAMP and an Arabidopsis receptor required for immune elicitation.</title>
        <authorList>
            <person name="Mott G.A."/>
            <person name="Thakur S."/>
            <person name="Wang P.W."/>
            <person name="Desveaux D."/>
            <person name="Guttman D.S."/>
        </authorList>
    </citation>
    <scope>NUCLEOTIDE SEQUENCE [LARGE SCALE GENOMIC DNA]</scope>
    <source>
        <strain evidence="12 13">107</strain>
    </source>
</reference>
<evidence type="ECO:0000313" key="12">
    <source>
        <dbReference type="EMBL" id="KPC17504.1"/>
    </source>
</evidence>
<sequence>MSNEILIYTDGACKGNPGPGGWGAILVAGENQREMHGGTLETTNNQMELLAAIEALEALKRPCSVKLYTDSQYLIDGSSKWIHGWKRNGWRTKEKKPVKNMDLWQRMDEQLSRHDVRFVWVRGHSGDPLNERADALANLGCQPYLNQKEKALPAALPAAQDVAQAFLDLATDQSKISVTGPQVVAYTDGSCLKSKAGGWGVVIIDQGQEYELSGGAAGTTNNRMEMMAAISALLSISPERPTVIVTDSEYLKKGIEEHIHTWKEKNWRKADGGPIKNLDLWKQLDAMCLNRQVVWKWVKGHSNDKYNDWADRLATTESKAIQDSARAVAV</sequence>
<keyword evidence="6 10" id="KW-0479">Metal-binding</keyword>
<feature type="binding site" evidence="10">
    <location>
        <position position="311"/>
    </location>
    <ligand>
        <name>Mg(2+)</name>
        <dbReference type="ChEBI" id="CHEBI:18420"/>
        <label>2</label>
    </ligand>
</feature>
<protein>
    <recommendedName>
        <fullName evidence="4 10">Ribonuclease H</fullName>
        <shortName evidence="10">RNase H</shortName>
        <ecNumber evidence="4 10">3.1.26.4</ecNumber>
    </recommendedName>
</protein>
<reference evidence="12 13" key="1">
    <citation type="submission" date="2015-07" db="EMBL/GenBank/DDBJ databases">
        <authorList>
            <person name="O'Brien H.E."/>
            <person name="Thakur S."/>
            <person name="Gong Y."/>
            <person name="Wang P.W."/>
            <person name="Guttman D.S."/>
        </authorList>
    </citation>
    <scope>NUCLEOTIDE SEQUENCE [LARGE SCALE GENOMIC DNA]</scope>
    <source>
        <strain evidence="12 13">107</strain>
    </source>
</reference>
<dbReference type="PANTHER" id="PTHR10642">
    <property type="entry name" value="RIBONUCLEASE H1"/>
    <property type="match status" value="1"/>
</dbReference>
<feature type="binding site" evidence="10">
    <location>
        <position position="134"/>
    </location>
    <ligand>
        <name>Mg(2+)</name>
        <dbReference type="ChEBI" id="CHEBI:18420"/>
        <label>2</label>
    </ligand>
</feature>
<keyword evidence="7 10" id="KW-0255">Endonuclease</keyword>
<feature type="domain" description="RNase H type-1" evidence="11">
    <location>
        <begin position="1"/>
        <end position="142"/>
    </location>
</feature>
<comment type="cofactor">
    <cofactor evidence="10">
        <name>Mg(2+)</name>
        <dbReference type="ChEBI" id="CHEBI:18420"/>
    </cofactor>
    <text evidence="10">Binds 1 Mg(2+) ion per subunit. May bind a second metal ion at a regulatory site, or after substrate binding.</text>
</comment>
<feature type="domain" description="RNase H type-1" evidence="11">
    <location>
        <begin position="179"/>
        <end position="319"/>
    </location>
</feature>
<comment type="subcellular location">
    <subcellularLocation>
        <location evidence="10">Cytoplasm</location>
    </subcellularLocation>
</comment>
<feature type="binding site" evidence="10">
    <location>
        <position position="247"/>
    </location>
    <ligand>
        <name>Mg(2+)</name>
        <dbReference type="ChEBI" id="CHEBI:18420"/>
        <label>1</label>
    </ligand>
</feature>
<dbReference type="InterPro" id="IPR002156">
    <property type="entry name" value="RNaseH_domain"/>
</dbReference>
<gene>
    <name evidence="10" type="primary">rnhA</name>
    <name evidence="12" type="ORF">AC499_0706</name>
</gene>
<evidence type="ECO:0000256" key="3">
    <source>
        <dbReference type="ARBA" id="ARBA00011245"/>
    </source>
</evidence>
<dbReference type="Gene3D" id="3.30.420.10">
    <property type="entry name" value="Ribonuclease H-like superfamily/Ribonuclease H"/>
    <property type="match status" value="2"/>
</dbReference>
<feature type="binding site" evidence="10">
    <location>
        <position position="10"/>
    </location>
    <ligand>
        <name>Mg(2+)</name>
        <dbReference type="ChEBI" id="CHEBI:18420"/>
        <label>1</label>
    </ligand>
</feature>
<feature type="binding site" evidence="10">
    <location>
        <position position="188"/>
    </location>
    <ligand>
        <name>Mg(2+)</name>
        <dbReference type="ChEBI" id="CHEBI:18420"/>
        <label>2</label>
    </ligand>
</feature>
<dbReference type="InterPro" id="IPR050092">
    <property type="entry name" value="RNase_H"/>
</dbReference>
<evidence type="ECO:0000256" key="7">
    <source>
        <dbReference type="ARBA" id="ARBA00022759"/>
    </source>
</evidence>
<comment type="subunit">
    <text evidence="3 10">Monomer.</text>
</comment>
<feature type="binding site" evidence="10">
    <location>
        <position position="225"/>
    </location>
    <ligand>
        <name>Mg(2+)</name>
        <dbReference type="ChEBI" id="CHEBI:18420"/>
        <label>1</label>
    </ligand>
</feature>
<evidence type="ECO:0000256" key="10">
    <source>
        <dbReference type="HAMAP-Rule" id="MF_00042"/>
    </source>
</evidence>
<dbReference type="NCBIfam" id="NF001236">
    <property type="entry name" value="PRK00203.1"/>
    <property type="match status" value="1"/>
</dbReference>
<keyword evidence="13" id="KW-1185">Reference proteome</keyword>
<evidence type="ECO:0000256" key="9">
    <source>
        <dbReference type="ARBA" id="ARBA00022842"/>
    </source>
</evidence>
<dbReference type="HAMAP" id="MF_00042">
    <property type="entry name" value="RNase_H"/>
    <property type="match status" value="2"/>
</dbReference>
<feature type="binding site" evidence="10">
    <location>
        <position position="48"/>
    </location>
    <ligand>
        <name>Mg(2+)</name>
        <dbReference type="ChEBI" id="CHEBI:18420"/>
        <label>1</label>
    </ligand>
</feature>
<evidence type="ECO:0000256" key="8">
    <source>
        <dbReference type="ARBA" id="ARBA00022801"/>
    </source>
</evidence>
<accession>A0ABR5KSY7</accession>
<comment type="function">
    <text evidence="10">Endonuclease that specifically degrades the RNA of RNA-DNA hybrids.</text>
</comment>
<feature type="binding site" evidence="10">
    <location>
        <position position="10"/>
    </location>
    <ligand>
        <name>Mg(2+)</name>
        <dbReference type="ChEBI" id="CHEBI:18420"/>
        <label>2</label>
    </ligand>
</feature>
<evidence type="ECO:0000259" key="11">
    <source>
        <dbReference type="PROSITE" id="PS50879"/>
    </source>
</evidence>
<dbReference type="InterPro" id="IPR012337">
    <property type="entry name" value="RNaseH-like_sf"/>
</dbReference>
<proteinExistence type="inferred from homology"/>
<dbReference type="PROSITE" id="PS50879">
    <property type="entry name" value="RNASE_H_1"/>
    <property type="match status" value="2"/>
</dbReference>
<comment type="similarity">
    <text evidence="2 10">Belongs to the RNase H family.</text>
</comment>